<dbReference type="Proteomes" id="UP000065641">
    <property type="component" value="Chromosome"/>
</dbReference>
<dbReference type="RefSeq" id="WP_058022481.1">
    <property type="nucleotide sequence ID" value="NZ_CP013189.1"/>
</dbReference>
<dbReference type="PROSITE" id="PS50977">
    <property type="entry name" value="HTH_TETR_2"/>
    <property type="match status" value="1"/>
</dbReference>
<accession>A0A0S2KFF3</accession>
<dbReference type="SUPFAM" id="SSF46689">
    <property type="entry name" value="Homeodomain-like"/>
    <property type="match status" value="1"/>
</dbReference>
<keyword evidence="5" id="KW-1185">Reference proteome</keyword>
<evidence type="ECO:0000313" key="4">
    <source>
        <dbReference type="EMBL" id="ALO47051.1"/>
    </source>
</evidence>
<dbReference type="PANTHER" id="PTHR30055:SF226">
    <property type="entry name" value="HTH-TYPE TRANSCRIPTIONAL REGULATOR PKSA"/>
    <property type="match status" value="1"/>
</dbReference>
<feature type="domain" description="HTH tetR-type" evidence="3">
    <location>
        <begin position="23"/>
        <end position="83"/>
    </location>
</feature>
<dbReference type="InterPro" id="IPR001647">
    <property type="entry name" value="HTH_TetR"/>
</dbReference>
<dbReference type="InterPro" id="IPR036271">
    <property type="entry name" value="Tet_transcr_reg_TetR-rel_C_sf"/>
</dbReference>
<proteinExistence type="predicted"/>
<feature type="DNA-binding region" description="H-T-H motif" evidence="2">
    <location>
        <begin position="46"/>
        <end position="65"/>
    </location>
</feature>
<gene>
    <name evidence="4" type="ORF">PS2015_2417</name>
</gene>
<dbReference type="Pfam" id="PF00440">
    <property type="entry name" value="TetR_N"/>
    <property type="match status" value="1"/>
</dbReference>
<dbReference type="Gene3D" id="1.10.10.60">
    <property type="entry name" value="Homeodomain-like"/>
    <property type="match status" value="1"/>
</dbReference>
<evidence type="ECO:0000256" key="2">
    <source>
        <dbReference type="PROSITE-ProRule" id="PRU00335"/>
    </source>
</evidence>
<organism evidence="4 5">
    <name type="scientific">Pseudohongiella spirulinae</name>
    <dbReference type="NCBI Taxonomy" id="1249552"/>
    <lineage>
        <taxon>Bacteria</taxon>
        <taxon>Pseudomonadati</taxon>
        <taxon>Pseudomonadota</taxon>
        <taxon>Gammaproteobacteria</taxon>
        <taxon>Pseudomonadales</taxon>
        <taxon>Pseudohongiellaceae</taxon>
        <taxon>Pseudohongiella</taxon>
    </lineage>
</organism>
<dbReference type="STRING" id="1249552.PS2015_2417"/>
<evidence type="ECO:0000256" key="1">
    <source>
        <dbReference type="ARBA" id="ARBA00023125"/>
    </source>
</evidence>
<dbReference type="EMBL" id="CP013189">
    <property type="protein sequence ID" value="ALO47051.1"/>
    <property type="molecule type" value="Genomic_DNA"/>
</dbReference>
<name>A0A0S2KFF3_9GAMM</name>
<dbReference type="InterPro" id="IPR009057">
    <property type="entry name" value="Homeodomain-like_sf"/>
</dbReference>
<dbReference type="PRINTS" id="PR00455">
    <property type="entry name" value="HTHTETR"/>
</dbReference>
<dbReference type="KEGG" id="pspi:PS2015_2417"/>
<dbReference type="AlphaFoldDB" id="A0A0S2KFF3"/>
<dbReference type="PANTHER" id="PTHR30055">
    <property type="entry name" value="HTH-TYPE TRANSCRIPTIONAL REGULATOR RUTR"/>
    <property type="match status" value="1"/>
</dbReference>
<sequence>MAVEKRTDDPALASLGLRERKKIIRLQRIVAAARSLFVEKGFSNTTIQDIAAEADVGLGTLYLYAKSKEDLLVMVFKDDIISMIEQSYAEIEPDSPLLDQLMVFFDGHIRYHNQDQGLSRIVLKELSFSITEQRREDIDQIMTRTYSKLMKLIEKAKRDGRLEKRLYTGTAAWSAFALYYHLLQGFLCGFHSEAEFRKSLRNALHALFE</sequence>
<dbReference type="GO" id="GO:0000976">
    <property type="term" value="F:transcription cis-regulatory region binding"/>
    <property type="evidence" value="ECO:0007669"/>
    <property type="project" value="TreeGrafter"/>
</dbReference>
<dbReference type="InterPro" id="IPR050109">
    <property type="entry name" value="HTH-type_TetR-like_transc_reg"/>
</dbReference>
<protein>
    <submittedName>
        <fullName evidence="4">Transcriptional regulator, TetR family</fullName>
    </submittedName>
</protein>
<evidence type="ECO:0000313" key="5">
    <source>
        <dbReference type="Proteomes" id="UP000065641"/>
    </source>
</evidence>
<dbReference type="GO" id="GO:0003700">
    <property type="term" value="F:DNA-binding transcription factor activity"/>
    <property type="evidence" value="ECO:0007669"/>
    <property type="project" value="TreeGrafter"/>
</dbReference>
<dbReference type="OrthoDB" id="63332at2"/>
<dbReference type="Gene3D" id="1.10.357.10">
    <property type="entry name" value="Tetracycline Repressor, domain 2"/>
    <property type="match status" value="1"/>
</dbReference>
<reference evidence="4 5" key="1">
    <citation type="submission" date="2015-11" db="EMBL/GenBank/DDBJ databases">
        <authorList>
            <person name="Zhang Y."/>
            <person name="Guo Z."/>
        </authorList>
    </citation>
    <scope>NUCLEOTIDE SEQUENCE [LARGE SCALE GENOMIC DNA]</scope>
    <source>
        <strain evidence="4 5">KCTC 32221</strain>
    </source>
</reference>
<dbReference type="SUPFAM" id="SSF48498">
    <property type="entry name" value="Tetracyclin repressor-like, C-terminal domain"/>
    <property type="match status" value="1"/>
</dbReference>
<evidence type="ECO:0000259" key="3">
    <source>
        <dbReference type="PROSITE" id="PS50977"/>
    </source>
</evidence>
<keyword evidence="1 2" id="KW-0238">DNA-binding</keyword>